<evidence type="ECO:0000313" key="1">
    <source>
        <dbReference type="EMBL" id="KAJ9634225.1"/>
    </source>
</evidence>
<sequence length="280" mass="31370">MQDKSAYWTPPLMFLHSNGTAEVVPEYGLVVYYSLNGDNIQTFPEGFQIIAGAAMRRSFTPPIPDPPKSGWTAKDMTQQALAQRATGCNCLTNQIDKIEGAHERHFLHEKSFLDANCNQGLRMELMFLSCWNGKDIDLPDHKSHLAYPNLVNLGEYPPGFETRVPSLLYESYWDTYKYKDVDRRFVIGNGDTTDYGFHGDFMIGWDAAFLQKAIDTCTNPSGNIEGCPLFKIQSPEDAARCHFVVPEPLIADECGGPRKGLCGNVTVDPSAARKSRLFRM</sequence>
<dbReference type="Proteomes" id="UP001172680">
    <property type="component" value="Unassembled WGS sequence"/>
</dbReference>
<dbReference type="EMBL" id="JAPDRP010000034">
    <property type="protein sequence ID" value="KAJ9634225.1"/>
    <property type="molecule type" value="Genomic_DNA"/>
</dbReference>
<comment type="caution">
    <text evidence="1">The sequence shown here is derived from an EMBL/GenBank/DDBJ whole genome shotgun (WGS) entry which is preliminary data.</text>
</comment>
<protein>
    <submittedName>
        <fullName evidence="1">Uncharacterized protein</fullName>
    </submittedName>
</protein>
<keyword evidence="2" id="KW-1185">Reference proteome</keyword>
<gene>
    <name evidence="1" type="ORF">H2199_009055</name>
</gene>
<accession>A0ACC2YGA2</accession>
<reference evidence="1" key="1">
    <citation type="submission" date="2022-10" db="EMBL/GenBank/DDBJ databases">
        <title>Culturing micro-colonial fungi from biological soil crusts in the Mojave desert and describing Neophaeococcomyces mojavensis, and introducing the new genera and species Taxawa tesnikishii.</title>
        <authorList>
            <person name="Kurbessoian T."/>
            <person name="Stajich J.E."/>
        </authorList>
    </citation>
    <scope>NUCLEOTIDE SEQUENCE</scope>
    <source>
        <strain evidence="1">JES_115</strain>
    </source>
</reference>
<name>A0ACC2YGA2_9PEZI</name>
<organism evidence="1 2">
    <name type="scientific">Coniosporium tulheliwenetii</name>
    <dbReference type="NCBI Taxonomy" id="3383036"/>
    <lineage>
        <taxon>Eukaryota</taxon>
        <taxon>Fungi</taxon>
        <taxon>Dikarya</taxon>
        <taxon>Ascomycota</taxon>
        <taxon>Pezizomycotina</taxon>
        <taxon>Dothideomycetes</taxon>
        <taxon>Dothideomycetes incertae sedis</taxon>
        <taxon>Coniosporium</taxon>
    </lineage>
</organism>
<proteinExistence type="predicted"/>
<evidence type="ECO:0000313" key="2">
    <source>
        <dbReference type="Proteomes" id="UP001172680"/>
    </source>
</evidence>